<proteinExistence type="predicted"/>
<evidence type="ECO:0000313" key="3">
    <source>
        <dbReference type="Proteomes" id="UP001144205"/>
    </source>
</evidence>
<accession>A0ABQ5LSU7</accession>
<dbReference type="RefSeq" id="WP_281842097.1">
    <property type="nucleotide sequence ID" value="NZ_BROH01000005.1"/>
</dbReference>
<reference evidence="2" key="1">
    <citation type="journal article" date="2023" name="Int. J. Syst. Evol. Microbiol.">
        <title>Sinisalibacter aestuarii sp. nov., isolated from estuarine sediment of the Arakawa River.</title>
        <authorList>
            <person name="Arafat S.T."/>
            <person name="Hirano S."/>
            <person name="Sato A."/>
            <person name="Takeuchi K."/>
            <person name="Yasuda T."/>
            <person name="Terahara T."/>
            <person name="Hamada M."/>
            <person name="Kobayashi T."/>
        </authorList>
    </citation>
    <scope>NUCLEOTIDE SEQUENCE</scope>
    <source>
        <strain evidence="2">B-399</strain>
    </source>
</reference>
<comment type="caution">
    <text evidence="2">The sequence shown here is derived from an EMBL/GenBank/DDBJ whole genome shotgun (WGS) entry which is preliminary data.</text>
</comment>
<keyword evidence="1" id="KW-0732">Signal</keyword>
<sequence length="112" mass="12184">MKNLFNSLIAAAVFAVALVSSTGAASADKWVKIRNQTSVILYRWYASPTNTNSWGPDRLVSKQIPSGYTSTINLDGAGNGCFFDFRAEFIDGDVLEKFGVDVCGGITWTYSE</sequence>
<evidence type="ECO:0000313" key="2">
    <source>
        <dbReference type="EMBL" id="GKY88070.1"/>
    </source>
</evidence>
<protein>
    <submittedName>
        <fullName evidence="2">Uncharacterized protein</fullName>
    </submittedName>
</protein>
<dbReference type="EMBL" id="BROH01000005">
    <property type="protein sequence ID" value="GKY88070.1"/>
    <property type="molecule type" value="Genomic_DNA"/>
</dbReference>
<keyword evidence="3" id="KW-1185">Reference proteome</keyword>
<dbReference type="Proteomes" id="UP001144205">
    <property type="component" value="Unassembled WGS sequence"/>
</dbReference>
<gene>
    <name evidence="2" type="ORF">STA1M1_19390</name>
</gene>
<name>A0ABQ5LSU7_9RHOB</name>
<feature type="chain" id="PRO_5045041506" evidence="1">
    <location>
        <begin position="27"/>
        <end position="112"/>
    </location>
</feature>
<organism evidence="2 3">
    <name type="scientific">Sinisalibacter aestuarii</name>
    <dbReference type="NCBI Taxonomy" id="2949426"/>
    <lineage>
        <taxon>Bacteria</taxon>
        <taxon>Pseudomonadati</taxon>
        <taxon>Pseudomonadota</taxon>
        <taxon>Alphaproteobacteria</taxon>
        <taxon>Rhodobacterales</taxon>
        <taxon>Roseobacteraceae</taxon>
        <taxon>Sinisalibacter</taxon>
    </lineage>
</organism>
<feature type="signal peptide" evidence="1">
    <location>
        <begin position="1"/>
        <end position="26"/>
    </location>
</feature>
<evidence type="ECO:0000256" key="1">
    <source>
        <dbReference type="SAM" id="SignalP"/>
    </source>
</evidence>